<comment type="caution">
    <text evidence="1">The sequence shown here is derived from an EMBL/GenBank/DDBJ whole genome shotgun (WGS) entry which is preliminary data.</text>
</comment>
<gene>
    <name evidence="1" type="ORF">SCARUB_03913</name>
</gene>
<organism evidence="1 2">
    <name type="scientific">Candidatus Scalindua rubra</name>
    <dbReference type="NCBI Taxonomy" id="1872076"/>
    <lineage>
        <taxon>Bacteria</taxon>
        <taxon>Pseudomonadati</taxon>
        <taxon>Planctomycetota</taxon>
        <taxon>Candidatus Brocadiia</taxon>
        <taxon>Candidatus Brocadiales</taxon>
        <taxon>Candidatus Scalinduaceae</taxon>
        <taxon>Candidatus Scalindua</taxon>
    </lineage>
</organism>
<dbReference type="EMBL" id="MAYW01000156">
    <property type="protein sequence ID" value="ODS30973.1"/>
    <property type="molecule type" value="Genomic_DNA"/>
</dbReference>
<dbReference type="Proteomes" id="UP000094056">
    <property type="component" value="Unassembled WGS sequence"/>
</dbReference>
<proteinExistence type="predicted"/>
<evidence type="ECO:0000313" key="2">
    <source>
        <dbReference type="Proteomes" id="UP000094056"/>
    </source>
</evidence>
<reference evidence="1 2" key="1">
    <citation type="submission" date="2016-07" db="EMBL/GenBank/DDBJ databases">
        <title>Draft genome of Scalindua rubra, obtained from a brine-seawater interface in the Red Sea, sheds light on salt adaptation in anammox bacteria.</title>
        <authorList>
            <person name="Speth D.R."/>
            <person name="Lagkouvardos I."/>
            <person name="Wang Y."/>
            <person name="Qian P.-Y."/>
            <person name="Dutilh B.E."/>
            <person name="Jetten M.S."/>
        </authorList>
    </citation>
    <scope>NUCLEOTIDE SEQUENCE [LARGE SCALE GENOMIC DNA]</scope>
    <source>
        <strain evidence="1">BSI-1</strain>
    </source>
</reference>
<accession>A0A1E3X5M4</accession>
<evidence type="ECO:0000313" key="1">
    <source>
        <dbReference type="EMBL" id="ODS30973.1"/>
    </source>
</evidence>
<name>A0A1E3X5M4_9BACT</name>
<protein>
    <submittedName>
        <fullName evidence="1">Uncharacterized protein</fullName>
    </submittedName>
</protein>
<dbReference type="AlphaFoldDB" id="A0A1E3X5M4"/>
<sequence>MLEKANTLQECEGILSNCISKVSLLGQIELTLADIEKLSRIIREELQWTTFVEGLREIKEIGQTCLSTLLVWEGILGYKGGDFWSSISSSLGMLAGSQQSKLGQFFLDFLKRSRLPSFDIEGAHRYVTPILAHGGIPDYCLPDFFGNLLWPITSGELEIFSKEADEIIEEWQSCSSLFYFTDKPITRFLRYGGNQATSFLSRCVEMAERAIEENEVPTAYELDLPQRIIQHFEDWLEENREKRIVLRRPVIKWRRPTIYFDPAVGEIRLTIPTQRIEALSGEISVVIMLGNKSPVTIPIKVYARDNAYETEAIQRVIEDPAEQYEIRLSRNGSTIRQWTFNGIKKKTPFLCFSEDSQKLIRGRISFSRFWLVYPEDYTLIPDRGIIESGAEFYGNWEDYHCTLIDTSDIQQLVLKRENENPIVIPLVEDIFEPKITGGDILEIGRSEQVPIFVGSPPQIQIPMSDTTEFKRLQIIITPIGNTSIQDKLSYKVDELIESYRSNEMVNITLCDERLLGNNPIGSFRIHLRGRLGQDKRFTICCIPVLDVQFDRNMYYPTPNDSKPAIVSLTTMPNSIIAISELSRISPNNFVHKGIVTISPHERHIKCKIEVPVSESKKCSIPLTIQIPRIRWSLRGLTQDREFLDLYESKEISIQEWENTQEMQLLISIPNTIYETATINLRGSEQKLLSLLRNGKARFPLHAFSDSLKSTGRTINEFFLTLGKKHPIEIPILNVRAKWEIDNLNYEEKLVNDKRHISFNWADKGQPNNRILRLYNLQYPFQKYISKPIQDSISNVEIEEYQQKFFPGRYKIEFTIEDPWGHIESIPDNRIHEVDIGVGERLPLEKIGKQLLVTSLLDCNGHTHYINRHEYRISINSFIKTEGNEYIYQGHIYVRRFKKGKLITIKDTNPINISYNQSNFTISRMLDRGGDIDIGGDGSYYCSICTKIFWSDIEYQEELTRGHKKFLITDATYNTIIKPDDNHNKILNREVL</sequence>